<feature type="compositionally biased region" description="Basic and acidic residues" evidence="1">
    <location>
        <begin position="711"/>
        <end position="729"/>
    </location>
</feature>
<dbReference type="PANTHER" id="PTHR12381">
    <property type="entry name" value="HETEROGENEOUS NUCLEAR RIBONUCLEOPROTEIN U FAMILY MEMBER"/>
    <property type="match status" value="1"/>
</dbReference>
<dbReference type="GO" id="GO:0003723">
    <property type="term" value="F:RNA binding"/>
    <property type="evidence" value="ECO:0007669"/>
    <property type="project" value="TreeGrafter"/>
</dbReference>
<feature type="region of interest" description="Disordered" evidence="1">
    <location>
        <begin position="651"/>
        <end position="692"/>
    </location>
</feature>
<evidence type="ECO:0008006" key="3">
    <source>
        <dbReference type="Google" id="ProtNLM"/>
    </source>
</evidence>
<feature type="region of interest" description="Disordered" evidence="1">
    <location>
        <begin position="706"/>
        <end position="729"/>
    </location>
</feature>
<dbReference type="GO" id="GO:0005634">
    <property type="term" value="C:nucleus"/>
    <property type="evidence" value="ECO:0007669"/>
    <property type="project" value="TreeGrafter"/>
</dbReference>
<dbReference type="GO" id="GO:0000380">
    <property type="term" value="P:alternative mRNA splicing, via spliceosome"/>
    <property type="evidence" value="ECO:0007669"/>
    <property type="project" value="TreeGrafter"/>
</dbReference>
<dbReference type="SUPFAM" id="SSF49899">
    <property type="entry name" value="Concanavalin A-like lectins/glucanases"/>
    <property type="match status" value="1"/>
</dbReference>
<dbReference type="EMBL" id="HBFQ01048514">
    <property type="protein sequence ID" value="CAD8860304.1"/>
    <property type="molecule type" value="Transcribed_RNA"/>
</dbReference>
<dbReference type="Gene3D" id="2.60.120.920">
    <property type="match status" value="1"/>
</dbReference>
<gene>
    <name evidence="2" type="ORF">NSCI0253_LOCUS34658</name>
</gene>
<dbReference type="InterPro" id="IPR043136">
    <property type="entry name" value="B30.2/SPRY_sf"/>
</dbReference>
<organism evidence="2">
    <name type="scientific">Noctiluca scintillans</name>
    <name type="common">Sea sparkle</name>
    <name type="synonym">Red tide dinoflagellate</name>
    <dbReference type="NCBI Taxonomy" id="2966"/>
    <lineage>
        <taxon>Eukaryota</taxon>
        <taxon>Sar</taxon>
        <taxon>Alveolata</taxon>
        <taxon>Dinophyceae</taxon>
        <taxon>Noctilucales</taxon>
        <taxon>Noctilucaceae</taxon>
        <taxon>Noctiluca</taxon>
    </lineage>
</organism>
<dbReference type="InterPro" id="IPR013320">
    <property type="entry name" value="ConA-like_dom_sf"/>
</dbReference>
<protein>
    <recommendedName>
        <fullName evidence="3">SPRY domain-containing protein</fullName>
    </recommendedName>
</protein>
<feature type="compositionally biased region" description="Polar residues" evidence="1">
    <location>
        <begin position="653"/>
        <end position="665"/>
    </location>
</feature>
<name>A0A7S1AP00_NOCSC</name>
<evidence type="ECO:0000313" key="2">
    <source>
        <dbReference type="EMBL" id="CAD8860304.1"/>
    </source>
</evidence>
<accession>A0A7S1AP00</accession>
<dbReference type="AlphaFoldDB" id="A0A7S1AP00"/>
<sequence>MALGAALEARKGRATQVGKQDEDGVTVMEEFELDAPTDDRLRLAQPVQLDVGGASPNVLTTEEGILTALTEGGMRHLMAGIRANVGIKKGRYAFEACILEMPGGLWVQGEEGEEGEGSLEPDPGMLVRIGFSTAGSSLFLGDGLLDSVCFESTGNFVHGEVRAKAAPFLRCQTVALVLNLNLHGRNASTVSLFRDGKRASKPMPLPGNLRKKTLYPTVSYRNATLRLNFGPGRMCPLSFNCRLLGGASEEDVEVIRLSGSDVQHEVLFPVCLPGHGGFDWAEEYLEKHPTYTELSDRSFLDWARSCGYPRSKGVPLGSRDKPTLSFGVPSLEDGRAGQHLREITAWQKRSFVVMELRSNLIAAERREAVSRFSAPWFRKIAVVLVGEPRLGKSSAGVDDLSESVLAESFIHFSLPQSDEGFDEIQYAWLPQEECTEYFRKWVLERKLTLRVANLSRGAWFKERWSKGHKLLETWRRSQKEWRQVLAQLREWQGDEKDDSGDAKLGVDFDPDLDVSTVTDVTDIGSGEPLFGNFTPEDWALLALRCELHLLVHAFVKDVADPERTRMHVSLVGFYYNLYFEKDLIFESFGVSDLEGLVDLVPDSLHLDQSTLQSRLSNDTDFVHFLKLSEICRRDRMKAVDAGDESAVLDFCSPKTSVPASPQPSTKPGGRPHPPGQVNRGNSSSQGRPQPAKRVLGQAIGQTIGARMSKIPRMESSHSSHWHDDRGWYH</sequence>
<reference evidence="2" key="1">
    <citation type="submission" date="2021-01" db="EMBL/GenBank/DDBJ databases">
        <authorList>
            <person name="Corre E."/>
            <person name="Pelletier E."/>
            <person name="Niang G."/>
            <person name="Scheremetjew M."/>
            <person name="Finn R."/>
            <person name="Kale V."/>
            <person name="Holt S."/>
            <person name="Cochrane G."/>
            <person name="Meng A."/>
            <person name="Brown T."/>
            <person name="Cohen L."/>
        </authorList>
    </citation>
    <scope>NUCLEOTIDE SEQUENCE</scope>
</reference>
<proteinExistence type="predicted"/>
<feature type="compositionally biased region" description="Polar residues" evidence="1">
    <location>
        <begin position="678"/>
        <end position="687"/>
    </location>
</feature>
<dbReference type="PANTHER" id="PTHR12381:SF56">
    <property type="entry name" value="B30.2_SPRY DOMAIN-CONTAINING PROTEIN-RELATED"/>
    <property type="match status" value="1"/>
</dbReference>
<evidence type="ECO:0000256" key="1">
    <source>
        <dbReference type="SAM" id="MobiDB-lite"/>
    </source>
</evidence>